<reference evidence="1" key="1">
    <citation type="journal article" date="2019" name="bioRxiv">
        <title>The Genome of the Zebra Mussel, Dreissena polymorpha: A Resource for Invasive Species Research.</title>
        <authorList>
            <person name="McCartney M.A."/>
            <person name="Auch B."/>
            <person name="Kono T."/>
            <person name="Mallez S."/>
            <person name="Zhang Y."/>
            <person name="Obille A."/>
            <person name="Becker A."/>
            <person name="Abrahante J.E."/>
            <person name="Garbe J."/>
            <person name="Badalamenti J.P."/>
            <person name="Herman A."/>
            <person name="Mangelson H."/>
            <person name="Liachko I."/>
            <person name="Sullivan S."/>
            <person name="Sone E.D."/>
            <person name="Koren S."/>
            <person name="Silverstein K.A.T."/>
            <person name="Beckman K.B."/>
            <person name="Gohl D.M."/>
        </authorList>
    </citation>
    <scope>NUCLEOTIDE SEQUENCE</scope>
    <source>
        <strain evidence="1">Duluth1</strain>
        <tissue evidence="1">Whole animal</tissue>
    </source>
</reference>
<comment type="caution">
    <text evidence="1">The sequence shown here is derived from an EMBL/GenBank/DDBJ whole genome shotgun (WGS) entry which is preliminary data.</text>
</comment>
<evidence type="ECO:0000313" key="1">
    <source>
        <dbReference type="EMBL" id="KAH3796886.1"/>
    </source>
</evidence>
<name>A0A9D4FHR9_DREPO</name>
<keyword evidence="2" id="KW-1185">Reference proteome</keyword>
<gene>
    <name evidence="1" type="ORF">DPMN_150463</name>
</gene>
<dbReference type="EMBL" id="JAIWYP010000007">
    <property type="protein sequence ID" value="KAH3796886.1"/>
    <property type="molecule type" value="Genomic_DNA"/>
</dbReference>
<dbReference type="Proteomes" id="UP000828390">
    <property type="component" value="Unassembled WGS sequence"/>
</dbReference>
<evidence type="ECO:0000313" key="2">
    <source>
        <dbReference type="Proteomes" id="UP000828390"/>
    </source>
</evidence>
<proteinExistence type="predicted"/>
<reference evidence="1" key="2">
    <citation type="submission" date="2020-11" db="EMBL/GenBank/DDBJ databases">
        <authorList>
            <person name="McCartney M.A."/>
            <person name="Auch B."/>
            <person name="Kono T."/>
            <person name="Mallez S."/>
            <person name="Becker A."/>
            <person name="Gohl D.M."/>
            <person name="Silverstein K.A.T."/>
            <person name="Koren S."/>
            <person name="Bechman K.B."/>
            <person name="Herman A."/>
            <person name="Abrahante J.E."/>
            <person name="Garbe J."/>
        </authorList>
    </citation>
    <scope>NUCLEOTIDE SEQUENCE</scope>
    <source>
        <strain evidence="1">Duluth1</strain>
        <tissue evidence="1">Whole animal</tissue>
    </source>
</reference>
<organism evidence="1 2">
    <name type="scientific">Dreissena polymorpha</name>
    <name type="common">Zebra mussel</name>
    <name type="synonym">Mytilus polymorpha</name>
    <dbReference type="NCBI Taxonomy" id="45954"/>
    <lineage>
        <taxon>Eukaryota</taxon>
        <taxon>Metazoa</taxon>
        <taxon>Spiralia</taxon>
        <taxon>Lophotrochozoa</taxon>
        <taxon>Mollusca</taxon>
        <taxon>Bivalvia</taxon>
        <taxon>Autobranchia</taxon>
        <taxon>Heteroconchia</taxon>
        <taxon>Euheterodonta</taxon>
        <taxon>Imparidentia</taxon>
        <taxon>Neoheterodontei</taxon>
        <taxon>Myida</taxon>
        <taxon>Dreissenoidea</taxon>
        <taxon>Dreissenidae</taxon>
        <taxon>Dreissena</taxon>
    </lineage>
</organism>
<protein>
    <submittedName>
        <fullName evidence="1">Uncharacterized protein</fullName>
    </submittedName>
</protein>
<sequence>MWNGRSFREKDVLLCILGCRGCRGLRSWTLKSWQELFLAKEAKIWSTRSVVIAACVLPPKRESAVKVAILSDFTPVSNKKFEAEKRRWGPSGSLALRTLKTQHYLINTASRKMK</sequence>
<dbReference type="AlphaFoldDB" id="A0A9D4FHR9"/>
<accession>A0A9D4FHR9</accession>